<dbReference type="Proteomes" id="UP001519460">
    <property type="component" value="Unassembled WGS sequence"/>
</dbReference>
<accession>A0ABD0K003</accession>
<organism evidence="1 2">
    <name type="scientific">Batillaria attramentaria</name>
    <dbReference type="NCBI Taxonomy" id="370345"/>
    <lineage>
        <taxon>Eukaryota</taxon>
        <taxon>Metazoa</taxon>
        <taxon>Spiralia</taxon>
        <taxon>Lophotrochozoa</taxon>
        <taxon>Mollusca</taxon>
        <taxon>Gastropoda</taxon>
        <taxon>Caenogastropoda</taxon>
        <taxon>Sorbeoconcha</taxon>
        <taxon>Cerithioidea</taxon>
        <taxon>Batillariidae</taxon>
        <taxon>Batillaria</taxon>
    </lineage>
</organism>
<keyword evidence="2" id="KW-1185">Reference proteome</keyword>
<evidence type="ECO:0000313" key="1">
    <source>
        <dbReference type="EMBL" id="KAK7480326.1"/>
    </source>
</evidence>
<dbReference type="AlphaFoldDB" id="A0ABD0K003"/>
<sequence length="132" mass="14877">MFPTCMYPPERDSGFQRLSSLGAVFRDWGYGSQCEKDFLTTVAIRSVCSSSLYTYALSSEENAQTQARSGLYGRDDLKSCCVGNKCGMTPKNTKHYFALCCSQQSQSGAFSADFVRPLKSYTFQFQGKYCWY</sequence>
<evidence type="ECO:0000313" key="2">
    <source>
        <dbReference type="Proteomes" id="UP001519460"/>
    </source>
</evidence>
<reference evidence="1 2" key="1">
    <citation type="journal article" date="2023" name="Sci. Data">
        <title>Genome assembly of the Korean intertidal mud-creeper Batillaria attramentaria.</title>
        <authorList>
            <person name="Patra A.K."/>
            <person name="Ho P.T."/>
            <person name="Jun S."/>
            <person name="Lee S.J."/>
            <person name="Kim Y."/>
            <person name="Won Y.J."/>
        </authorList>
    </citation>
    <scope>NUCLEOTIDE SEQUENCE [LARGE SCALE GENOMIC DNA]</scope>
    <source>
        <strain evidence="1">Wonlab-2016</strain>
    </source>
</reference>
<dbReference type="EMBL" id="JACVVK020000283">
    <property type="protein sequence ID" value="KAK7480326.1"/>
    <property type="molecule type" value="Genomic_DNA"/>
</dbReference>
<name>A0ABD0K003_9CAEN</name>
<proteinExistence type="predicted"/>
<protein>
    <submittedName>
        <fullName evidence="1">Uncharacterized protein</fullName>
    </submittedName>
</protein>
<comment type="caution">
    <text evidence="1">The sequence shown here is derived from an EMBL/GenBank/DDBJ whole genome shotgun (WGS) entry which is preliminary data.</text>
</comment>
<gene>
    <name evidence="1" type="ORF">BaRGS_00028373</name>
</gene>